<dbReference type="Gene3D" id="1.20.1630.10">
    <property type="entry name" value="Formate dehydrogenase/DMSO reductase domain"/>
    <property type="match status" value="1"/>
</dbReference>
<dbReference type="RefSeq" id="WP_231988168.1">
    <property type="nucleotide sequence ID" value="NZ_LT629710.1"/>
</dbReference>
<evidence type="ECO:0000313" key="10">
    <source>
        <dbReference type="Proteomes" id="UP000198741"/>
    </source>
</evidence>
<dbReference type="STRING" id="1090615.SAMN04515671_3571"/>
<evidence type="ECO:0000256" key="4">
    <source>
        <dbReference type="ARBA" id="ARBA00022692"/>
    </source>
</evidence>
<keyword evidence="4 8" id="KW-0812">Transmembrane</keyword>
<dbReference type="Proteomes" id="UP000198741">
    <property type="component" value="Chromosome I"/>
</dbReference>
<dbReference type="Pfam" id="PF03916">
    <property type="entry name" value="NrfD"/>
    <property type="match status" value="1"/>
</dbReference>
<evidence type="ECO:0000256" key="2">
    <source>
        <dbReference type="ARBA" id="ARBA00008929"/>
    </source>
</evidence>
<feature type="transmembrane region" description="Helical" evidence="8">
    <location>
        <begin position="216"/>
        <end position="237"/>
    </location>
</feature>
<dbReference type="GO" id="GO:0005886">
    <property type="term" value="C:plasma membrane"/>
    <property type="evidence" value="ECO:0007669"/>
    <property type="project" value="UniProtKB-SubCell"/>
</dbReference>
<dbReference type="InterPro" id="IPR052049">
    <property type="entry name" value="Electron_transfer_protein"/>
</dbReference>
<gene>
    <name evidence="9" type="ORF">SAMN04515671_3571</name>
</gene>
<protein>
    <submittedName>
        <fullName evidence="9">Formate-dependent nitrite reductase, membrane component NrfD</fullName>
    </submittedName>
</protein>
<dbReference type="EMBL" id="LT629710">
    <property type="protein sequence ID" value="SDP28874.1"/>
    <property type="molecule type" value="Genomic_DNA"/>
</dbReference>
<feature type="transmembrane region" description="Helical" evidence="8">
    <location>
        <begin position="175"/>
        <end position="196"/>
    </location>
</feature>
<comment type="subcellular location">
    <subcellularLocation>
        <location evidence="1">Cell membrane</location>
        <topology evidence="1">Multi-pass membrane protein</topology>
    </subcellularLocation>
</comment>
<keyword evidence="6 8" id="KW-0472">Membrane</keyword>
<accession>A0A1H0RH82</accession>
<dbReference type="PANTHER" id="PTHR34856">
    <property type="entry name" value="PROTEIN NRFD"/>
    <property type="match status" value="1"/>
</dbReference>
<organism evidence="9 10">
    <name type="scientific">Nakamurella panacisegetis</name>
    <dbReference type="NCBI Taxonomy" id="1090615"/>
    <lineage>
        <taxon>Bacteria</taxon>
        <taxon>Bacillati</taxon>
        <taxon>Actinomycetota</taxon>
        <taxon>Actinomycetes</taxon>
        <taxon>Nakamurellales</taxon>
        <taxon>Nakamurellaceae</taxon>
        <taxon>Nakamurella</taxon>
    </lineage>
</organism>
<proteinExistence type="inferred from homology"/>
<keyword evidence="10" id="KW-1185">Reference proteome</keyword>
<sequence>MSSPPDDLTAARAGIGARRENGSRRDGKGRRRGGRGGGERKMVPDAVFTSYYGRPVVKASPWEADIPAYLFLGGLAAGSSLLAAGAELTGLASLRRTGRLGATVGIGLSFAALVHDLGRPERFVNMLRVAKHTSPMSVGTWILTGYGPLAGLAGAAEIAAMFTGVPAPLRRVLTAAARPAGWAAGLAAPAVASYTAVLLSDTATPSWHEAHRELPFVFVGSAAAASGGLGLIGATLADAGPARRLAVGGAVLELLAEHLMEPSMGLAAEPLHRGTAGRLMRTSKTLTVVGAVAAAVGHRNRVVSALAGLSLLAGSACTRFGIFHAGQESARDPKYTVVPQRERLDARES</sequence>
<keyword evidence="3" id="KW-1003">Cell membrane</keyword>
<dbReference type="InterPro" id="IPR005614">
    <property type="entry name" value="NrfD-like"/>
</dbReference>
<evidence type="ECO:0000256" key="7">
    <source>
        <dbReference type="SAM" id="MobiDB-lite"/>
    </source>
</evidence>
<dbReference type="PANTHER" id="PTHR34856:SF2">
    <property type="entry name" value="PROTEIN NRFD"/>
    <property type="match status" value="1"/>
</dbReference>
<feature type="transmembrane region" description="Helical" evidence="8">
    <location>
        <begin position="100"/>
        <end position="118"/>
    </location>
</feature>
<dbReference type="AlphaFoldDB" id="A0A1H0RH82"/>
<keyword evidence="5 8" id="KW-1133">Transmembrane helix</keyword>
<feature type="transmembrane region" description="Helical" evidence="8">
    <location>
        <begin position="138"/>
        <end position="163"/>
    </location>
</feature>
<reference evidence="9 10" key="1">
    <citation type="submission" date="2016-10" db="EMBL/GenBank/DDBJ databases">
        <authorList>
            <person name="de Groot N.N."/>
        </authorList>
    </citation>
    <scope>NUCLEOTIDE SEQUENCE [LARGE SCALE GENOMIC DNA]</scope>
    <source>
        <strain evidence="10">P4-7,KCTC 19426,CECT 7604</strain>
    </source>
</reference>
<evidence type="ECO:0000256" key="8">
    <source>
        <dbReference type="SAM" id="Phobius"/>
    </source>
</evidence>
<name>A0A1H0RH82_9ACTN</name>
<evidence type="ECO:0000256" key="3">
    <source>
        <dbReference type="ARBA" id="ARBA00022475"/>
    </source>
</evidence>
<evidence type="ECO:0000313" key="9">
    <source>
        <dbReference type="EMBL" id="SDP28874.1"/>
    </source>
</evidence>
<feature type="compositionally biased region" description="Basic and acidic residues" evidence="7">
    <location>
        <begin position="17"/>
        <end position="26"/>
    </location>
</feature>
<feature type="transmembrane region" description="Helical" evidence="8">
    <location>
        <begin position="66"/>
        <end position="88"/>
    </location>
</feature>
<evidence type="ECO:0000256" key="5">
    <source>
        <dbReference type="ARBA" id="ARBA00022989"/>
    </source>
</evidence>
<evidence type="ECO:0000256" key="1">
    <source>
        <dbReference type="ARBA" id="ARBA00004651"/>
    </source>
</evidence>
<comment type="similarity">
    <text evidence="2">Belongs to the NrfD family.</text>
</comment>
<evidence type="ECO:0000256" key="6">
    <source>
        <dbReference type="ARBA" id="ARBA00023136"/>
    </source>
</evidence>
<feature type="region of interest" description="Disordered" evidence="7">
    <location>
        <begin position="1"/>
        <end position="41"/>
    </location>
</feature>